<dbReference type="AlphaFoldDB" id="A0A4C1V0T2"/>
<dbReference type="Proteomes" id="UP000299102">
    <property type="component" value="Unassembled WGS sequence"/>
</dbReference>
<gene>
    <name evidence="1" type="ORF">EVAR_80875_1</name>
</gene>
<accession>A0A4C1V0T2</accession>
<organism evidence="1 2">
    <name type="scientific">Eumeta variegata</name>
    <name type="common">Bagworm moth</name>
    <name type="synonym">Eumeta japonica</name>
    <dbReference type="NCBI Taxonomy" id="151549"/>
    <lineage>
        <taxon>Eukaryota</taxon>
        <taxon>Metazoa</taxon>
        <taxon>Ecdysozoa</taxon>
        <taxon>Arthropoda</taxon>
        <taxon>Hexapoda</taxon>
        <taxon>Insecta</taxon>
        <taxon>Pterygota</taxon>
        <taxon>Neoptera</taxon>
        <taxon>Endopterygota</taxon>
        <taxon>Lepidoptera</taxon>
        <taxon>Glossata</taxon>
        <taxon>Ditrysia</taxon>
        <taxon>Tineoidea</taxon>
        <taxon>Psychidae</taxon>
        <taxon>Oiketicinae</taxon>
        <taxon>Eumeta</taxon>
    </lineage>
</organism>
<protein>
    <submittedName>
        <fullName evidence="1">Uncharacterized protein</fullName>
    </submittedName>
</protein>
<reference evidence="1 2" key="1">
    <citation type="journal article" date="2019" name="Commun. Biol.">
        <title>The bagworm genome reveals a unique fibroin gene that provides high tensile strength.</title>
        <authorList>
            <person name="Kono N."/>
            <person name="Nakamura H."/>
            <person name="Ohtoshi R."/>
            <person name="Tomita M."/>
            <person name="Numata K."/>
            <person name="Arakawa K."/>
        </authorList>
    </citation>
    <scope>NUCLEOTIDE SEQUENCE [LARGE SCALE GENOMIC DNA]</scope>
</reference>
<name>A0A4C1V0T2_EUMVA</name>
<comment type="caution">
    <text evidence="1">The sequence shown here is derived from an EMBL/GenBank/DDBJ whole genome shotgun (WGS) entry which is preliminary data.</text>
</comment>
<evidence type="ECO:0000313" key="2">
    <source>
        <dbReference type="Proteomes" id="UP000299102"/>
    </source>
</evidence>
<dbReference type="EMBL" id="BGZK01000255">
    <property type="protein sequence ID" value="GBP32109.1"/>
    <property type="molecule type" value="Genomic_DNA"/>
</dbReference>
<sequence length="226" mass="24544">MPVGTTEGHALLEISGAASARAADAPDHITTYFQIEEKRFSLSDEQEPCRRLYAISVWRIWSRFQCDVTPRPPTQGEGRPGRHWAGGGGHAEVWNLGIRLRPDFTVLVTSVPALTLFLRSRVRLPPSPAPALSLNNVTPKVGRKLRSGGTMFTYSKFSALDTSPDGPEYTGLVLKPPTPARAVAPPAPGSADVRRSEVPKLFYFIDHFQNFAASGEPPAATSLPIS</sequence>
<evidence type="ECO:0000313" key="1">
    <source>
        <dbReference type="EMBL" id="GBP32109.1"/>
    </source>
</evidence>
<proteinExistence type="predicted"/>
<keyword evidence="2" id="KW-1185">Reference proteome</keyword>